<dbReference type="PROSITE" id="PS50082">
    <property type="entry name" value="WD_REPEATS_2"/>
    <property type="match status" value="2"/>
</dbReference>
<dbReference type="Proteomes" id="UP000692954">
    <property type="component" value="Unassembled WGS sequence"/>
</dbReference>
<name>A0A8S1RUU6_9CILI</name>
<dbReference type="GO" id="GO:0016226">
    <property type="term" value="P:iron-sulfur cluster assembly"/>
    <property type="evidence" value="ECO:0007669"/>
    <property type="project" value="TreeGrafter"/>
</dbReference>
<dbReference type="InterPro" id="IPR001680">
    <property type="entry name" value="WD40_rpt"/>
</dbReference>
<dbReference type="Pfam" id="PF00400">
    <property type="entry name" value="WD40"/>
    <property type="match status" value="3"/>
</dbReference>
<dbReference type="PROSITE" id="PS50294">
    <property type="entry name" value="WD_REPEATS_REGION"/>
    <property type="match status" value="2"/>
</dbReference>
<dbReference type="GO" id="GO:0097361">
    <property type="term" value="C:cytosolic [4Fe-4S] assembly targeting complex"/>
    <property type="evidence" value="ECO:0007669"/>
    <property type="project" value="TreeGrafter"/>
</dbReference>
<organism evidence="2 3">
    <name type="scientific">Paramecium sonneborni</name>
    <dbReference type="NCBI Taxonomy" id="65129"/>
    <lineage>
        <taxon>Eukaryota</taxon>
        <taxon>Sar</taxon>
        <taxon>Alveolata</taxon>
        <taxon>Ciliophora</taxon>
        <taxon>Intramacronucleata</taxon>
        <taxon>Oligohymenophorea</taxon>
        <taxon>Peniculida</taxon>
        <taxon>Parameciidae</taxon>
        <taxon>Paramecium</taxon>
    </lineage>
</organism>
<proteinExistence type="predicted"/>
<protein>
    <submittedName>
        <fullName evidence="2">Uncharacterized protein</fullName>
    </submittedName>
</protein>
<gene>
    <name evidence="2" type="ORF">PSON_ATCC_30995.1.T4080007</name>
</gene>
<comment type="caution">
    <text evidence="2">The sequence shown here is derived from an EMBL/GenBank/DDBJ whole genome shotgun (WGS) entry which is preliminary data.</text>
</comment>
<dbReference type="AlphaFoldDB" id="A0A8S1RUU6"/>
<evidence type="ECO:0000313" key="2">
    <source>
        <dbReference type="EMBL" id="CAD8131210.1"/>
    </source>
</evidence>
<reference evidence="2" key="1">
    <citation type="submission" date="2021-01" db="EMBL/GenBank/DDBJ databases">
        <authorList>
            <consortium name="Genoscope - CEA"/>
            <person name="William W."/>
        </authorList>
    </citation>
    <scope>NUCLEOTIDE SEQUENCE</scope>
</reference>
<evidence type="ECO:0000313" key="3">
    <source>
        <dbReference type="Proteomes" id="UP000692954"/>
    </source>
</evidence>
<dbReference type="EMBL" id="CAJJDN010000408">
    <property type="protein sequence ID" value="CAD8131210.1"/>
    <property type="molecule type" value="Genomic_DNA"/>
</dbReference>
<accession>A0A8S1RUU6</accession>
<keyword evidence="1" id="KW-0853">WD repeat</keyword>
<feature type="repeat" description="WD" evidence="1">
    <location>
        <begin position="115"/>
        <end position="146"/>
    </location>
</feature>
<evidence type="ECO:0000256" key="1">
    <source>
        <dbReference type="PROSITE-ProRule" id="PRU00221"/>
    </source>
</evidence>
<feature type="repeat" description="WD" evidence="1">
    <location>
        <begin position="70"/>
        <end position="102"/>
    </location>
</feature>
<keyword evidence="3" id="KW-1185">Reference proteome</keyword>
<dbReference type="PANTHER" id="PTHR19920">
    <property type="entry name" value="WD40 PROTEIN CIAO1"/>
    <property type="match status" value="1"/>
</dbReference>
<dbReference type="PANTHER" id="PTHR19920:SF0">
    <property type="entry name" value="CYTOSOLIC IRON-SULFUR PROTEIN ASSEMBLY PROTEIN CIAO1-RELATED"/>
    <property type="match status" value="1"/>
</dbReference>
<sequence length="338" mass="39900">MSKNKNQKDKQPLTKKKFSYELLENSSLSQSDTCFAISTSFNREKVAVGCYEKIKMFQFKQGGLKLINTLTSHKSHVNAFQFMKKTNTLFSGGDDNIMIIWSTIQINNGKFIKKIFDHKREISCLIANKEQDFIVSGSYDSNIKFWRQKNFWECCQTIKEHRNEINSLSLNQEGNKLISCGQDRFILIMETSQKDNQIQWVLRQKLYENHQGYRLCFIDDSTFVFQPRVGKTMDIYQMNDQQNFKKTKSIAVKGYDQYCNPFFPLQYITSKNLIINKNGYYVNIIKVLENKKFVNCYSINFYFESDGHIYGNLTQDGEYLIIWDSRSSEIQVRKYKEY</sequence>
<dbReference type="SMART" id="SM00320">
    <property type="entry name" value="WD40"/>
    <property type="match status" value="3"/>
</dbReference>
<dbReference type="OrthoDB" id="674604at2759"/>